<protein>
    <recommendedName>
        <fullName evidence="6">VWFA domain-containing protein</fullName>
    </recommendedName>
</protein>
<evidence type="ECO:0000313" key="8">
    <source>
        <dbReference type="Proteomes" id="UP001066276"/>
    </source>
</evidence>
<evidence type="ECO:0000259" key="6">
    <source>
        <dbReference type="PROSITE" id="PS50234"/>
    </source>
</evidence>
<dbReference type="PRINTS" id="PR00453">
    <property type="entry name" value="VWFADOMAIN"/>
</dbReference>
<comment type="subcellular location">
    <subcellularLocation>
        <location evidence="1">Secreted</location>
    </subcellularLocation>
</comment>
<organism evidence="7 8">
    <name type="scientific">Pleurodeles waltl</name>
    <name type="common">Iberian ribbed newt</name>
    <dbReference type="NCBI Taxonomy" id="8319"/>
    <lineage>
        <taxon>Eukaryota</taxon>
        <taxon>Metazoa</taxon>
        <taxon>Chordata</taxon>
        <taxon>Craniata</taxon>
        <taxon>Vertebrata</taxon>
        <taxon>Euteleostomi</taxon>
        <taxon>Amphibia</taxon>
        <taxon>Batrachia</taxon>
        <taxon>Caudata</taxon>
        <taxon>Salamandroidea</taxon>
        <taxon>Salamandridae</taxon>
        <taxon>Pleurodelinae</taxon>
        <taxon>Pleurodeles</taxon>
    </lineage>
</organism>
<keyword evidence="5" id="KW-0325">Glycoprotein</keyword>
<keyword evidence="4" id="KW-0677">Repeat</keyword>
<dbReference type="AlphaFoldDB" id="A0AAV7S386"/>
<evidence type="ECO:0000256" key="2">
    <source>
        <dbReference type="ARBA" id="ARBA00022525"/>
    </source>
</evidence>
<dbReference type="EMBL" id="JANPWB010000009">
    <property type="protein sequence ID" value="KAJ1159471.1"/>
    <property type="molecule type" value="Genomic_DNA"/>
</dbReference>
<evidence type="ECO:0000256" key="3">
    <source>
        <dbReference type="ARBA" id="ARBA00022729"/>
    </source>
</evidence>
<dbReference type="Pfam" id="PF00092">
    <property type="entry name" value="VWA"/>
    <property type="match status" value="1"/>
</dbReference>
<evidence type="ECO:0000256" key="4">
    <source>
        <dbReference type="ARBA" id="ARBA00022737"/>
    </source>
</evidence>
<keyword evidence="2" id="KW-0964">Secreted</keyword>
<dbReference type="SMART" id="SM00327">
    <property type="entry name" value="VWA"/>
    <property type="match status" value="1"/>
</dbReference>
<name>A0AAV7S386_PLEWA</name>
<dbReference type="FunFam" id="3.40.50.410:FF:000004">
    <property type="entry name" value="collagen alpha-6(VI) chain"/>
    <property type="match status" value="1"/>
</dbReference>
<gene>
    <name evidence="7" type="ORF">NDU88_012121</name>
</gene>
<dbReference type="SUPFAM" id="SSF53300">
    <property type="entry name" value="vWA-like"/>
    <property type="match status" value="1"/>
</dbReference>
<accession>A0AAV7S386</accession>
<dbReference type="InterPro" id="IPR002035">
    <property type="entry name" value="VWF_A"/>
</dbReference>
<comment type="caution">
    <text evidence="7">The sequence shown here is derived from an EMBL/GenBank/DDBJ whole genome shotgun (WGS) entry which is preliminary data.</text>
</comment>
<dbReference type="InterPro" id="IPR036465">
    <property type="entry name" value="vWFA_dom_sf"/>
</dbReference>
<dbReference type="InterPro" id="IPR050525">
    <property type="entry name" value="ECM_Assembly_Org"/>
</dbReference>
<evidence type="ECO:0000256" key="1">
    <source>
        <dbReference type="ARBA" id="ARBA00004613"/>
    </source>
</evidence>
<feature type="domain" description="VWFA" evidence="6">
    <location>
        <begin position="62"/>
        <end position="234"/>
    </location>
</feature>
<dbReference type="Gene3D" id="3.40.50.410">
    <property type="entry name" value="von Willebrand factor, type A domain"/>
    <property type="match status" value="1"/>
</dbReference>
<sequence length="253" mass="28292">MYSEFCIKKQNDEKFVEKGTVFQQDGESDKEFNDLKWCCLGKAPSLENFEPECSGRKDIKADVVLIVDGSGSIHPEDFSIMRTFLEALVRSFDVSRDTVQFSLVQFSENVQIEVALNSSHNINGLLHTLQSFPQIGGGTWTGNALSFVRQRVLVKSMGARANVPRVMVLITDGESQDEVKAPALELQCLGVEVFVVGVSGAMYTELVAIVSPPADTHVFIMNNFRDLQQILPELTESICLRIQYKQKMIKHNL</sequence>
<dbReference type="PROSITE" id="PS50234">
    <property type="entry name" value="VWFA"/>
    <property type="match status" value="1"/>
</dbReference>
<dbReference type="Proteomes" id="UP001066276">
    <property type="component" value="Chromosome 5"/>
</dbReference>
<dbReference type="PANTHER" id="PTHR24020:SF86">
    <property type="entry name" value="COLLAGEN, TYPE VI, ALPHA 4"/>
    <property type="match status" value="1"/>
</dbReference>
<reference evidence="7" key="1">
    <citation type="journal article" date="2022" name="bioRxiv">
        <title>Sequencing and chromosome-scale assembly of the giantPleurodeles waltlgenome.</title>
        <authorList>
            <person name="Brown T."/>
            <person name="Elewa A."/>
            <person name="Iarovenko S."/>
            <person name="Subramanian E."/>
            <person name="Araus A.J."/>
            <person name="Petzold A."/>
            <person name="Susuki M."/>
            <person name="Suzuki K.-i.T."/>
            <person name="Hayashi T."/>
            <person name="Toyoda A."/>
            <person name="Oliveira C."/>
            <person name="Osipova E."/>
            <person name="Leigh N.D."/>
            <person name="Simon A."/>
            <person name="Yun M.H."/>
        </authorList>
    </citation>
    <scope>NUCLEOTIDE SEQUENCE</scope>
    <source>
        <strain evidence="7">20211129_DDA</strain>
        <tissue evidence="7">Liver</tissue>
    </source>
</reference>
<dbReference type="GO" id="GO:0005576">
    <property type="term" value="C:extracellular region"/>
    <property type="evidence" value="ECO:0007669"/>
    <property type="project" value="UniProtKB-SubCell"/>
</dbReference>
<dbReference type="PANTHER" id="PTHR24020">
    <property type="entry name" value="COLLAGEN ALPHA"/>
    <property type="match status" value="1"/>
</dbReference>
<evidence type="ECO:0000313" key="7">
    <source>
        <dbReference type="EMBL" id="KAJ1159471.1"/>
    </source>
</evidence>
<keyword evidence="8" id="KW-1185">Reference proteome</keyword>
<proteinExistence type="predicted"/>
<evidence type="ECO:0000256" key="5">
    <source>
        <dbReference type="ARBA" id="ARBA00023180"/>
    </source>
</evidence>
<keyword evidence="3" id="KW-0732">Signal</keyword>